<evidence type="ECO:0000313" key="5">
    <source>
        <dbReference type="Proteomes" id="UP001253595"/>
    </source>
</evidence>
<name>A0ABU1UZJ8_9GAMM</name>
<dbReference type="PANTHER" id="PTHR10204:SF34">
    <property type="entry name" value="NAD(P)H DEHYDROGENASE [QUINONE] 1 ISOFORM 1"/>
    <property type="match status" value="1"/>
</dbReference>
<keyword evidence="2" id="KW-0560">Oxidoreductase</keyword>
<dbReference type="RefSeq" id="WP_310073106.1">
    <property type="nucleotide sequence ID" value="NZ_JAVDVX010000004.1"/>
</dbReference>
<dbReference type="Gene3D" id="3.40.50.360">
    <property type="match status" value="1"/>
</dbReference>
<reference evidence="4 5" key="1">
    <citation type="submission" date="2023-07" db="EMBL/GenBank/DDBJ databases">
        <title>Sorghum-associated microbial communities from plants grown in Nebraska, USA.</title>
        <authorList>
            <person name="Schachtman D."/>
        </authorList>
    </citation>
    <scope>NUCLEOTIDE SEQUENCE [LARGE SCALE GENOMIC DNA]</scope>
    <source>
        <strain evidence="4 5">BE190</strain>
    </source>
</reference>
<protein>
    <submittedName>
        <fullName evidence="4">NADPH-quinone reductase</fullName>
    </submittedName>
</protein>
<dbReference type="InterPro" id="IPR003680">
    <property type="entry name" value="Flavodoxin_fold"/>
</dbReference>
<evidence type="ECO:0000256" key="1">
    <source>
        <dbReference type="ARBA" id="ARBA00006252"/>
    </source>
</evidence>
<gene>
    <name evidence="4" type="ORF">J2X05_002656</name>
</gene>
<dbReference type="InterPro" id="IPR029039">
    <property type="entry name" value="Flavoprotein-like_sf"/>
</dbReference>
<dbReference type="EMBL" id="JAVDVX010000004">
    <property type="protein sequence ID" value="MDR7090632.1"/>
    <property type="molecule type" value="Genomic_DNA"/>
</dbReference>
<keyword evidence="5" id="KW-1185">Reference proteome</keyword>
<dbReference type="Pfam" id="PF02525">
    <property type="entry name" value="Flavodoxin_2"/>
    <property type="match status" value="1"/>
</dbReference>
<dbReference type="SUPFAM" id="SSF52218">
    <property type="entry name" value="Flavoproteins"/>
    <property type="match status" value="1"/>
</dbReference>
<organism evidence="4 5">
    <name type="scientific">Cellvibrio fibrivorans</name>
    <dbReference type="NCBI Taxonomy" id="126350"/>
    <lineage>
        <taxon>Bacteria</taxon>
        <taxon>Pseudomonadati</taxon>
        <taxon>Pseudomonadota</taxon>
        <taxon>Gammaproteobacteria</taxon>
        <taxon>Cellvibrionales</taxon>
        <taxon>Cellvibrionaceae</taxon>
        <taxon>Cellvibrio</taxon>
    </lineage>
</organism>
<dbReference type="Proteomes" id="UP001253595">
    <property type="component" value="Unassembled WGS sequence"/>
</dbReference>
<evidence type="ECO:0000259" key="3">
    <source>
        <dbReference type="Pfam" id="PF02525"/>
    </source>
</evidence>
<proteinExistence type="inferred from homology"/>
<comment type="caution">
    <text evidence="4">The sequence shown here is derived from an EMBL/GenBank/DDBJ whole genome shotgun (WGS) entry which is preliminary data.</text>
</comment>
<dbReference type="InterPro" id="IPR051545">
    <property type="entry name" value="NAD(P)H_dehydrogenase_qn"/>
</dbReference>
<evidence type="ECO:0000313" key="4">
    <source>
        <dbReference type="EMBL" id="MDR7090632.1"/>
    </source>
</evidence>
<sequence>MKKNIVVIVGHPDSNSYCASLAENYVKVAAEKGHDVKLFKLGDANFDPILHHGHNQRQELEPDLVTIREAILWASHLVFVYPIWWGSIPALLKGFFDRTFLPGYAFSYRKNSVWWDRLLAGRSAHLIVTMDTPPWYYRWIYKMPGHNQMKITILEWCGIKPIKISSFGPLRGSSPEQREKWTQAVIKHARKV</sequence>
<feature type="domain" description="Flavodoxin-like fold" evidence="3">
    <location>
        <begin position="3"/>
        <end position="185"/>
    </location>
</feature>
<dbReference type="PANTHER" id="PTHR10204">
    <property type="entry name" value="NAD P H OXIDOREDUCTASE-RELATED"/>
    <property type="match status" value="1"/>
</dbReference>
<comment type="similarity">
    <text evidence="1">Belongs to the NAD(P)H dehydrogenase (quinone) family.</text>
</comment>
<accession>A0ABU1UZJ8</accession>
<evidence type="ECO:0000256" key="2">
    <source>
        <dbReference type="ARBA" id="ARBA00023002"/>
    </source>
</evidence>